<dbReference type="RefSeq" id="WP_257821335.1">
    <property type="nucleotide sequence ID" value="NZ_JABXYM010000001.1"/>
</dbReference>
<reference evidence="1" key="1">
    <citation type="submission" date="2020-06" db="EMBL/GenBank/DDBJ databases">
        <title>Insight into the genomes of haloalkaliphilic bacilli from Kenyan soda lakes.</title>
        <authorList>
            <person name="Mwirichia R."/>
            <person name="Villamizar G.C."/>
            <person name="Poehlein A."/>
            <person name="Mugweru J."/>
            <person name="Kipnyargis A."/>
            <person name="Kiplimo D."/>
            <person name="Orwa P."/>
            <person name="Daniel R."/>
        </authorList>
    </citation>
    <scope>NUCLEOTIDE SEQUENCE</scope>
    <source>
        <strain evidence="1">B1096_S55</strain>
    </source>
</reference>
<organism evidence="1 2">
    <name type="scientific">Salipaludibacillus agaradhaerens</name>
    <name type="common">Bacillus agaradhaerens</name>
    <dbReference type="NCBI Taxonomy" id="76935"/>
    <lineage>
        <taxon>Bacteria</taxon>
        <taxon>Bacillati</taxon>
        <taxon>Bacillota</taxon>
        <taxon>Bacilli</taxon>
        <taxon>Bacillales</taxon>
        <taxon>Bacillaceae</taxon>
    </lineage>
</organism>
<dbReference type="EMBL" id="JABXYM010000001">
    <property type="protein sequence ID" value="MCR6096847.1"/>
    <property type="molecule type" value="Genomic_DNA"/>
</dbReference>
<name>A0A9Q4B1Z4_SALAG</name>
<protein>
    <submittedName>
        <fullName evidence="1">Uncharacterized protein</fullName>
    </submittedName>
</protein>
<gene>
    <name evidence="1" type="ORF">HXA33_09795</name>
</gene>
<evidence type="ECO:0000313" key="1">
    <source>
        <dbReference type="EMBL" id="MCR6096847.1"/>
    </source>
</evidence>
<keyword evidence="2" id="KW-1185">Reference proteome</keyword>
<comment type="caution">
    <text evidence="1">The sequence shown here is derived from an EMBL/GenBank/DDBJ whole genome shotgun (WGS) entry which is preliminary data.</text>
</comment>
<evidence type="ECO:0000313" key="2">
    <source>
        <dbReference type="Proteomes" id="UP001057753"/>
    </source>
</evidence>
<accession>A0A9Q4B1Z4</accession>
<dbReference type="Proteomes" id="UP001057753">
    <property type="component" value="Unassembled WGS sequence"/>
</dbReference>
<proteinExistence type="predicted"/>
<dbReference type="AlphaFoldDB" id="A0A9Q4B1Z4"/>
<sequence length="55" mass="6648">MNDHELQELHAELKKLESKYDVIFISDNYHKPFIVADLESGITYYYEKEGFEEDY</sequence>